<reference evidence="2 3" key="1">
    <citation type="journal article" date="2014" name="Genome Biol. Evol.">
        <title>The secreted proteins of Achlya hypogyna and Thraustotheca clavata identify the ancestral oomycete secretome and reveal gene acquisitions by horizontal gene transfer.</title>
        <authorList>
            <person name="Misner I."/>
            <person name="Blouin N."/>
            <person name="Leonard G."/>
            <person name="Richards T.A."/>
            <person name="Lane C.E."/>
        </authorList>
    </citation>
    <scope>NUCLEOTIDE SEQUENCE [LARGE SCALE GENOMIC DNA]</scope>
    <source>
        <strain evidence="2 3">ATCC 48635</strain>
    </source>
</reference>
<accession>A0A1V9YAN9</accession>
<evidence type="ECO:0000256" key="1">
    <source>
        <dbReference type="SAM" id="MobiDB-lite"/>
    </source>
</evidence>
<evidence type="ECO:0000313" key="2">
    <source>
        <dbReference type="EMBL" id="OQR82795.1"/>
    </source>
</evidence>
<comment type="caution">
    <text evidence="2">The sequence shown here is derived from an EMBL/GenBank/DDBJ whole genome shotgun (WGS) entry which is preliminary data.</text>
</comment>
<protein>
    <submittedName>
        <fullName evidence="2">Uncharacterized protein</fullName>
    </submittedName>
</protein>
<dbReference type="OrthoDB" id="72583at2759"/>
<dbReference type="Proteomes" id="UP000243579">
    <property type="component" value="Unassembled WGS sequence"/>
</dbReference>
<proteinExistence type="predicted"/>
<feature type="region of interest" description="Disordered" evidence="1">
    <location>
        <begin position="365"/>
        <end position="394"/>
    </location>
</feature>
<gene>
    <name evidence="2" type="ORF">ACHHYP_15513</name>
</gene>
<feature type="region of interest" description="Disordered" evidence="1">
    <location>
        <begin position="207"/>
        <end position="228"/>
    </location>
</feature>
<organism evidence="2 3">
    <name type="scientific">Achlya hypogyna</name>
    <name type="common">Oomycete</name>
    <name type="synonym">Protoachlya hypogyna</name>
    <dbReference type="NCBI Taxonomy" id="1202772"/>
    <lineage>
        <taxon>Eukaryota</taxon>
        <taxon>Sar</taxon>
        <taxon>Stramenopiles</taxon>
        <taxon>Oomycota</taxon>
        <taxon>Saprolegniomycetes</taxon>
        <taxon>Saprolegniales</taxon>
        <taxon>Achlyaceae</taxon>
        <taxon>Achlya</taxon>
    </lineage>
</organism>
<dbReference type="AlphaFoldDB" id="A0A1V9YAN9"/>
<dbReference type="EMBL" id="JNBR01002418">
    <property type="protein sequence ID" value="OQR82795.1"/>
    <property type="molecule type" value="Genomic_DNA"/>
</dbReference>
<keyword evidence="3" id="KW-1185">Reference proteome</keyword>
<evidence type="ECO:0000313" key="3">
    <source>
        <dbReference type="Proteomes" id="UP000243579"/>
    </source>
</evidence>
<name>A0A1V9YAN9_ACHHY</name>
<sequence length="394" mass="44036">MMTETEEALLQMDYTSWCSEVRHILSRLLALGTPTVPRQVPTANTSAPAFPLLRCPTCPLLWQIKGGGDEVFIQKKGTSDVVLFPQSFARFEESVSALHTLDSVTFVQLDLVMKLRTHPSTTMRELDDLQEAADQLKASREALMTKLKSAGSEELLRIVRTDVSSKCHKLALVYVHAKLTKAAHARQRAHHRASRWRYNFNVYVNAKTPESPPSEPPRRLEPPAATATSSRLPMALSWESEKFIDAIKFKNPAMTTDRASELAGKIQRHLIAATLSLTTNQKSRAVQQIVADLRDKEDFQIDFLTQAGTITAYLAPFLPQMPRAAVVARRTKRVTFPPNLLHIKYFDKADAPGEVRDAEVFIEQLSEQPGRGGPANGRQAPYEPVTRAKSQRIS</sequence>